<feature type="non-terminal residue" evidence="1">
    <location>
        <position position="1"/>
    </location>
</feature>
<accession>A0AAD5BZ74</accession>
<dbReference type="PANTHER" id="PTHR33018">
    <property type="entry name" value="OS10G0338966 PROTEIN-RELATED"/>
    <property type="match status" value="1"/>
</dbReference>
<gene>
    <name evidence="1" type="ORF">M8C21_004168</name>
</gene>
<evidence type="ECO:0000313" key="1">
    <source>
        <dbReference type="EMBL" id="KAI7731106.1"/>
    </source>
</evidence>
<name>A0AAD5BZ74_AMBAR</name>
<keyword evidence="2" id="KW-1185">Reference proteome</keyword>
<evidence type="ECO:0000313" key="2">
    <source>
        <dbReference type="Proteomes" id="UP001206925"/>
    </source>
</evidence>
<dbReference type="AlphaFoldDB" id="A0AAD5BZ74"/>
<dbReference type="Proteomes" id="UP001206925">
    <property type="component" value="Unassembled WGS sequence"/>
</dbReference>
<protein>
    <submittedName>
        <fullName evidence="1">Uncharacterized protein</fullName>
    </submittedName>
</protein>
<organism evidence="1 2">
    <name type="scientific">Ambrosia artemisiifolia</name>
    <name type="common">Common ragweed</name>
    <dbReference type="NCBI Taxonomy" id="4212"/>
    <lineage>
        <taxon>Eukaryota</taxon>
        <taxon>Viridiplantae</taxon>
        <taxon>Streptophyta</taxon>
        <taxon>Embryophyta</taxon>
        <taxon>Tracheophyta</taxon>
        <taxon>Spermatophyta</taxon>
        <taxon>Magnoliopsida</taxon>
        <taxon>eudicotyledons</taxon>
        <taxon>Gunneridae</taxon>
        <taxon>Pentapetalae</taxon>
        <taxon>asterids</taxon>
        <taxon>campanulids</taxon>
        <taxon>Asterales</taxon>
        <taxon>Asteraceae</taxon>
        <taxon>Asteroideae</taxon>
        <taxon>Heliantheae alliance</taxon>
        <taxon>Heliantheae</taxon>
        <taxon>Ambrosia</taxon>
    </lineage>
</organism>
<comment type="caution">
    <text evidence="1">The sequence shown here is derived from an EMBL/GenBank/DDBJ whole genome shotgun (WGS) entry which is preliminary data.</text>
</comment>
<dbReference type="PANTHER" id="PTHR33018:SF35">
    <property type="entry name" value="ULP1 PROTEASE FAMILY CATALYTIC DOMAIN, PAPAIN-LIKE CYSTEINE PEPTIDASE SUPERFAMILY"/>
    <property type="match status" value="1"/>
</dbReference>
<sequence length="163" mass="19245">MSKRKRGERGIASFSGKYPEHMYYINFDANNRPIGVTRKKFMSWFGMMVQHMLPFHMETSKVDNQYFEELWLETKRTWKITNDNAKNFMMKKAVKIGTNFRSRLNTKYVNKGLNGCPRYKFLDHDKWEAFVLEKTSEEGKAKSERARACNAKKNFVPHIGRSG</sequence>
<dbReference type="EMBL" id="JAMZMK010010544">
    <property type="protein sequence ID" value="KAI7731106.1"/>
    <property type="molecule type" value="Genomic_DNA"/>
</dbReference>
<proteinExistence type="predicted"/>
<reference evidence="1" key="1">
    <citation type="submission" date="2022-06" db="EMBL/GenBank/DDBJ databases">
        <title>Uncovering the hologenomic basis of an extraordinary plant invasion.</title>
        <authorList>
            <person name="Bieker V.C."/>
            <person name="Martin M.D."/>
            <person name="Gilbert T."/>
            <person name="Hodgins K."/>
            <person name="Battlay P."/>
            <person name="Petersen B."/>
            <person name="Wilson J."/>
        </authorList>
    </citation>
    <scope>NUCLEOTIDE SEQUENCE</scope>
    <source>
        <strain evidence="1">AA19_3_7</strain>
        <tissue evidence="1">Leaf</tissue>
    </source>
</reference>